<keyword evidence="2" id="KW-1185">Reference proteome</keyword>
<evidence type="ECO:0000313" key="1">
    <source>
        <dbReference type="EMBL" id="WGH93888.1"/>
    </source>
</evidence>
<proteinExistence type="predicted"/>
<dbReference type="EMBL" id="CP122566">
    <property type="protein sequence ID" value="WGH93888.1"/>
    <property type="molecule type" value="Genomic_DNA"/>
</dbReference>
<evidence type="ECO:0000313" key="2">
    <source>
        <dbReference type="Proteomes" id="UP001224674"/>
    </source>
</evidence>
<dbReference type="RefSeq" id="WP_279675168.1">
    <property type="nucleotide sequence ID" value="NZ_CP122566.1"/>
</dbReference>
<name>A0AAJ6AI47_9MICC</name>
<reference evidence="1 2" key="1">
    <citation type="submission" date="2023-03" db="EMBL/GenBank/DDBJ databases">
        <title>Complete genome sequences of several Auritidibacter ignavus strains isolated from ear infections.</title>
        <authorList>
            <person name="Baehr T."/>
            <person name="Baumhoegger A.M."/>
        </authorList>
    </citation>
    <scope>NUCLEOTIDE SEQUENCE [LARGE SCALE GENOMIC DNA]</scope>
    <source>
        <strain evidence="1 2">BABAE-6</strain>
    </source>
</reference>
<sequence length="141" mass="15920">MTLIHTAVQNLPADIDTAIIQISIEHKERILPSIASNGQEPGVIVSGTILDKDTREVIGEFNPVLSIDPPQDGDDLKKYYRTVHFLAVSAVRWIMENLKVTGDWDFLDEEQAFYSFEPGSIDWSYSIDSETHGYPLTIIRK</sequence>
<accession>A0AAJ6AI47</accession>
<dbReference type="Proteomes" id="UP001224674">
    <property type="component" value="Chromosome"/>
</dbReference>
<organism evidence="1 2">
    <name type="scientific">Auritidibacter ignavus</name>
    <dbReference type="NCBI Taxonomy" id="678932"/>
    <lineage>
        <taxon>Bacteria</taxon>
        <taxon>Bacillati</taxon>
        <taxon>Actinomycetota</taxon>
        <taxon>Actinomycetes</taxon>
        <taxon>Micrococcales</taxon>
        <taxon>Micrococcaceae</taxon>
        <taxon>Auritidibacter</taxon>
    </lineage>
</organism>
<dbReference type="AlphaFoldDB" id="A0AAJ6AI47"/>
<protein>
    <submittedName>
        <fullName evidence="1">Uncharacterized protein</fullName>
    </submittedName>
</protein>
<gene>
    <name evidence="1" type="ORF">QDX21_03555</name>
</gene>